<feature type="binding site" evidence="6">
    <location>
        <position position="80"/>
    </location>
    <ligand>
        <name>S-adenosyl-L-methionine</name>
        <dbReference type="ChEBI" id="CHEBI:59789"/>
    </ligand>
</feature>
<dbReference type="AlphaFoldDB" id="A0A6J4SUJ9"/>
<comment type="caution">
    <text evidence="6">Lacks conserved residue(s) required for the propagation of feature annotation.</text>
</comment>
<comment type="similarity">
    <text evidence="6">Belongs to the methyltransferase superfamily. RNA methyltransferase RsmG family.</text>
</comment>
<dbReference type="GO" id="GO:0005829">
    <property type="term" value="C:cytosol"/>
    <property type="evidence" value="ECO:0007669"/>
    <property type="project" value="TreeGrafter"/>
</dbReference>
<feature type="region of interest" description="Disordered" evidence="7">
    <location>
        <begin position="215"/>
        <end position="236"/>
    </location>
</feature>
<keyword evidence="4 6" id="KW-0808">Transferase</keyword>
<dbReference type="InterPro" id="IPR029063">
    <property type="entry name" value="SAM-dependent_MTases_sf"/>
</dbReference>
<keyword evidence="2 6" id="KW-0698">rRNA processing</keyword>
<evidence type="ECO:0000313" key="8">
    <source>
        <dbReference type="EMBL" id="CAA9505720.1"/>
    </source>
</evidence>
<comment type="subcellular location">
    <subcellularLocation>
        <location evidence="6">Cytoplasm</location>
    </subcellularLocation>
</comment>
<evidence type="ECO:0000256" key="1">
    <source>
        <dbReference type="ARBA" id="ARBA00022490"/>
    </source>
</evidence>
<dbReference type="HAMAP" id="MF_00074">
    <property type="entry name" value="16SrRNA_methyltr_G"/>
    <property type="match status" value="1"/>
</dbReference>
<dbReference type="Gene3D" id="3.40.50.150">
    <property type="entry name" value="Vaccinia Virus protein VP39"/>
    <property type="match status" value="1"/>
</dbReference>
<evidence type="ECO:0000256" key="6">
    <source>
        <dbReference type="HAMAP-Rule" id="MF_00074"/>
    </source>
</evidence>
<dbReference type="InterPro" id="IPR003682">
    <property type="entry name" value="rRNA_ssu_MeTfrase_G"/>
</dbReference>
<gene>
    <name evidence="6" type="primary">rsmG</name>
    <name evidence="8" type="ORF">AVDCRST_MAG53-2402</name>
</gene>
<dbReference type="NCBIfam" id="TIGR00138">
    <property type="entry name" value="rsmG_gidB"/>
    <property type="match status" value="1"/>
</dbReference>
<name>A0A6J4SUJ9_9ACTN</name>
<dbReference type="EMBL" id="CADCVR010000074">
    <property type="protein sequence ID" value="CAA9505720.1"/>
    <property type="molecule type" value="Genomic_DNA"/>
</dbReference>
<keyword evidence="3 6" id="KW-0489">Methyltransferase</keyword>
<feature type="binding site" evidence="6">
    <location>
        <position position="142"/>
    </location>
    <ligand>
        <name>S-adenosyl-L-methionine</name>
        <dbReference type="ChEBI" id="CHEBI:59789"/>
    </ligand>
</feature>
<reference evidence="8" key="1">
    <citation type="submission" date="2020-02" db="EMBL/GenBank/DDBJ databases">
        <authorList>
            <person name="Meier V. D."/>
        </authorList>
    </citation>
    <scope>NUCLEOTIDE SEQUENCE</scope>
    <source>
        <strain evidence="8">AVDCRST_MAG53</strain>
    </source>
</reference>
<dbReference type="SUPFAM" id="SSF53335">
    <property type="entry name" value="S-adenosyl-L-methionine-dependent methyltransferases"/>
    <property type="match status" value="1"/>
</dbReference>
<dbReference type="Pfam" id="PF02527">
    <property type="entry name" value="GidB"/>
    <property type="match status" value="1"/>
</dbReference>
<dbReference type="CDD" id="cd02440">
    <property type="entry name" value="AdoMet_MTases"/>
    <property type="match status" value="1"/>
</dbReference>
<comment type="function">
    <text evidence="6">Specifically methylates the N7 position of a guanine in 16S rRNA.</text>
</comment>
<dbReference type="EC" id="2.1.1.-" evidence="6"/>
<organism evidence="8">
    <name type="scientific">uncultured Solirubrobacteraceae bacterium</name>
    <dbReference type="NCBI Taxonomy" id="1162706"/>
    <lineage>
        <taxon>Bacteria</taxon>
        <taxon>Bacillati</taxon>
        <taxon>Actinomycetota</taxon>
        <taxon>Thermoleophilia</taxon>
        <taxon>Solirubrobacterales</taxon>
        <taxon>Solirubrobacteraceae</taxon>
        <taxon>environmental samples</taxon>
    </lineage>
</organism>
<proteinExistence type="inferred from homology"/>
<dbReference type="GO" id="GO:0070043">
    <property type="term" value="F:rRNA (guanine-N7-)-methyltransferase activity"/>
    <property type="evidence" value="ECO:0007669"/>
    <property type="project" value="UniProtKB-UniRule"/>
</dbReference>
<feature type="binding site" evidence="6">
    <location>
        <begin position="126"/>
        <end position="127"/>
    </location>
    <ligand>
        <name>S-adenosyl-L-methionine</name>
        <dbReference type="ChEBI" id="CHEBI:59789"/>
    </ligand>
</feature>
<keyword evidence="5 6" id="KW-0949">S-adenosyl-L-methionine</keyword>
<accession>A0A6J4SUJ9</accession>
<evidence type="ECO:0000256" key="5">
    <source>
        <dbReference type="ARBA" id="ARBA00022691"/>
    </source>
</evidence>
<feature type="compositionally biased region" description="Basic residues" evidence="7">
    <location>
        <begin position="220"/>
        <end position="236"/>
    </location>
</feature>
<evidence type="ECO:0000256" key="4">
    <source>
        <dbReference type="ARBA" id="ARBA00022679"/>
    </source>
</evidence>
<keyword evidence="1 6" id="KW-0963">Cytoplasm</keyword>
<dbReference type="PANTHER" id="PTHR31760">
    <property type="entry name" value="S-ADENOSYL-L-METHIONINE-DEPENDENT METHYLTRANSFERASES SUPERFAMILY PROTEIN"/>
    <property type="match status" value="1"/>
</dbReference>
<evidence type="ECO:0000256" key="7">
    <source>
        <dbReference type="SAM" id="MobiDB-lite"/>
    </source>
</evidence>
<protein>
    <recommendedName>
        <fullName evidence="6">Ribosomal RNA small subunit methyltransferase G</fullName>
        <ecNumber evidence="6">2.1.1.-</ecNumber>
    </recommendedName>
    <alternativeName>
        <fullName evidence="6">16S rRNA 7-methylguanosine methyltransferase</fullName>
        <shortName evidence="6">16S rRNA m7G methyltransferase</shortName>
    </alternativeName>
</protein>
<feature type="binding site" evidence="6">
    <location>
        <position position="75"/>
    </location>
    <ligand>
        <name>S-adenosyl-L-methionine</name>
        <dbReference type="ChEBI" id="CHEBI:59789"/>
    </ligand>
</feature>
<evidence type="ECO:0000256" key="2">
    <source>
        <dbReference type="ARBA" id="ARBA00022552"/>
    </source>
</evidence>
<dbReference type="PANTHER" id="PTHR31760:SF0">
    <property type="entry name" value="S-ADENOSYL-L-METHIONINE-DEPENDENT METHYLTRANSFERASES SUPERFAMILY PROTEIN"/>
    <property type="match status" value="1"/>
</dbReference>
<sequence>MSALRTRIARLGEEYGLPEVAGRQLRALLDAVERDPVAPTTVTDPARGVEAHIADSLAGLRLSAVRDARVIADVGAGAGFPGLVLAAALPGARARLVDSVAKKCDFVRRAAAAAGLENVEVVHARAEDWPGGLERHDLVTARAVAPLAVVVEYAAPLLQLDGRLVAWKGLRDPREEADGRAAAAATGLEATEIVAVPPRRGAEHRHLHVYTKLSPTPAKFPRRPGMARKRPIVAPS</sequence>
<evidence type="ECO:0000256" key="3">
    <source>
        <dbReference type="ARBA" id="ARBA00022603"/>
    </source>
</evidence>